<dbReference type="Pfam" id="PF01810">
    <property type="entry name" value="LysE"/>
    <property type="match status" value="1"/>
</dbReference>
<keyword evidence="2" id="KW-1003">Cell membrane</keyword>
<reference evidence="7 8" key="1">
    <citation type="submission" date="2014-05" db="EMBL/GenBank/DDBJ databases">
        <title>Draft Genome Sequence of Nitratireductor basaltis Strain UMTGB225, A Marine Bacterium Isolated from Green Barrel Tunicate.</title>
        <authorList>
            <person name="Gan H.Y."/>
        </authorList>
    </citation>
    <scope>NUCLEOTIDE SEQUENCE [LARGE SCALE GENOMIC DNA]</scope>
    <source>
        <strain evidence="7 8">UMTGB225</strain>
    </source>
</reference>
<keyword evidence="5 6" id="KW-0472">Membrane</keyword>
<evidence type="ECO:0000256" key="4">
    <source>
        <dbReference type="ARBA" id="ARBA00022989"/>
    </source>
</evidence>
<sequence>MEWLSATPLQSLLPFLLASFLIELTPGPNMAYLALVSASEGRRAGAATVAGVALGLAVIGIIAALGVAQLILASPLLYGALRWAGIAFLLYLAWDGWRMGTDIVKSADKPDSQHFMRGFITNLLNPKAGAFYVTVLPSFVVPGLPASQQTIILTGAYVGVATAVHAAIVILAGSLEPILNNPRRELVARRVLSAMLAAVAIWFGWVTGR</sequence>
<feature type="transmembrane region" description="Helical" evidence="6">
    <location>
        <begin position="12"/>
        <end position="35"/>
    </location>
</feature>
<dbReference type="EMBL" id="JMQM01000002">
    <property type="protein sequence ID" value="KFB08329.1"/>
    <property type="molecule type" value="Genomic_DNA"/>
</dbReference>
<dbReference type="PIRSF" id="PIRSF006324">
    <property type="entry name" value="LeuE"/>
    <property type="match status" value="1"/>
</dbReference>
<dbReference type="OrthoDB" id="9804822at2"/>
<evidence type="ECO:0000256" key="1">
    <source>
        <dbReference type="ARBA" id="ARBA00004651"/>
    </source>
</evidence>
<dbReference type="GO" id="GO:0005886">
    <property type="term" value="C:plasma membrane"/>
    <property type="evidence" value="ECO:0007669"/>
    <property type="project" value="UniProtKB-SubCell"/>
</dbReference>
<keyword evidence="8" id="KW-1185">Reference proteome</keyword>
<dbReference type="eggNOG" id="COG1280">
    <property type="taxonomic scope" value="Bacteria"/>
</dbReference>
<comment type="subcellular location">
    <subcellularLocation>
        <location evidence="1">Cell membrane</location>
        <topology evidence="1">Multi-pass membrane protein</topology>
    </subcellularLocation>
</comment>
<organism evidence="7 8">
    <name type="scientific">Nitratireductor basaltis</name>
    <dbReference type="NCBI Taxonomy" id="472175"/>
    <lineage>
        <taxon>Bacteria</taxon>
        <taxon>Pseudomonadati</taxon>
        <taxon>Pseudomonadota</taxon>
        <taxon>Alphaproteobacteria</taxon>
        <taxon>Hyphomicrobiales</taxon>
        <taxon>Phyllobacteriaceae</taxon>
        <taxon>Nitratireductor</taxon>
    </lineage>
</organism>
<keyword evidence="3 6" id="KW-0812">Transmembrane</keyword>
<comment type="caution">
    <text evidence="7">The sequence shown here is derived from an EMBL/GenBank/DDBJ whole genome shotgun (WGS) entry which is preliminary data.</text>
</comment>
<evidence type="ECO:0000313" key="7">
    <source>
        <dbReference type="EMBL" id="KFB08329.1"/>
    </source>
</evidence>
<evidence type="ECO:0000256" key="2">
    <source>
        <dbReference type="ARBA" id="ARBA00022475"/>
    </source>
</evidence>
<evidence type="ECO:0000256" key="5">
    <source>
        <dbReference type="ARBA" id="ARBA00023136"/>
    </source>
</evidence>
<dbReference type="STRING" id="472175.EL18_02579"/>
<gene>
    <name evidence="7" type="ORF">EL18_02579</name>
</gene>
<dbReference type="GO" id="GO:0015171">
    <property type="term" value="F:amino acid transmembrane transporter activity"/>
    <property type="evidence" value="ECO:0007669"/>
    <property type="project" value="TreeGrafter"/>
</dbReference>
<dbReference type="AlphaFoldDB" id="A0A084U5U3"/>
<evidence type="ECO:0000256" key="6">
    <source>
        <dbReference type="SAM" id="Phobius"/>
    </source>
</evidence>
<feature type="transmembrane region" description="Helical" evidence="6">
    <location>
        <begin position="76"/>
        <end position="94"/>
    </location>
</feature>
<protein>
    <submittedName>
        <fullName evidence="7">Lysine exporter protein LysE/YggA</fullName>
    </submittedName>
</protein>
<evidence type="ECO:0000313" key="8">
    <source>
        <dbReference type="Proteomes" id="UP000053675"/>
    </source>
</evidence>
<feature type="transmembrane region" description="Helical" evidence="6">
    <location>
        <begin position="47"/>
        <end position="70"/>
    </location>
</feature>
<dbReference type="PANTHER" id="PTHR30086:SF20">
    <property type="entry name" value="ARGININE EXPORTER PROTEIN ARGO-RELATED"/>
    <property type="match status" value="1"/>
</dbReference>
<proteinExistence type="predicted"/>
<dbReference type="InterPro" id="IPR001123">
    <property type="entry name" value="LeuE-type"/>
</dbReference>
<name>A0A084U5U3_9HYPH</name>
<evidence type="ECO:0000256" key="3">
    <source>
        <dbReference type="ARBA" id="ARBA00022692"/>
    </source>
</evidence>
<accession>A0A084U5U3</accession>
<feature type="transmembrane region" description="Helical" evidence="6">
    <location>
        <begin position="187"/>
        <end position="205"/>
    </location>
</feature>
<dbReference type="Proteomes" id="UP000053675">
    <property type="component" value="Unassembled WGS sequence"/>
</dbReference>
<dbReference type="PANTHER" id="PTHR30086">
    <property type="entry name" value="ARGININE EXPORTER PROTEIN ARGO"/>
    <property type="match status" value="1"/>
</dbReference>
<dbReference type="RefSeq" id="WP_036484944.1">
    <property type="nucleotide sequence ID" value="NZ_JMQM01000002.1"/>
</dbReference>
<feature type="transmembrane region" description="Helical" evidence="6">
    <location>
        <begin position="115"/>
        <end position="139"/>
    </location>
</feature>
<dbReference type="PATRIC" id="fig|472175.3.peg.2570"/>
<feature type="transmembrane region" description="Helical" evidence="6">
    <location>
        <begin position="151"/>
        <end position="175"/>
    </location>
</feature>
<keyword evidence="4 6" id="KW-1133">Transmembrane helix</keyword>